<evidence type="ECO:0000313" key="2">
    <source>
        <dbReference type="Proteomes" id="UP000662200"/>
    </source>
</evidence>
<dbReference type="Proteomes" id="UP000662200">
    <property type="component" value="Unassembled WGS sequence"/>
</dbReference>
<proteinExistence type="predicted"/>
<dbReference type="PANTHER" id="PTHR11006">
    <property type="entry name" value="PROTEIN ARGININE N-METHYLTRANSFERASE"/>
    <property type="match status" value="1"/>
</dbReference>
<evidence type="ECO:0000313" key="1">
    <source>
        <dbReference type="EMBL" id="GGK43377.1"/>
    </source>
</evidence>
<sequence length="364" mass="39786">MPETHYIEGSGWRTGVLVDPDPRPVTAPKLMPTHGEYPIYDATLYDPMTTDTERTWRFREALERYAPDRVVLDIGTGSYLFWARESLRAGAGRVIAMETMQGSYDAASRALESLDDGDRVTLLHGESTTLVIEQKAELCVAEIIGSLASAEGAAAVLADAKRRHLTPDAAIIPDVCSTRAAAVSFAGLFAGRVPAFSPDALPQLQRIFDWNGGPFDVRLRIADPAPDGIMSDHAAVERLEFNGNLRAEQASQVRLTIDRPGVADGILTWLVIQCLPDQKPLDALRDQTNWASIYLPLFDTGVPVTAGDTVDLSFGSVLSEDGVHPDYHISAELRTAHGVHRAEHASLYQRGGRHSHPLYRTLLP</sequence>
<organism evidence="1 2">
    <name type="scientific">Pilimelia terevasa</name>
    <dbReference type="NCBI Taxonomy" id="53372"/>
    <lineage>
        <taxon>Bacteria</taxon>
        <taxon>Bacillati</taxon>
        <taxon>Actinomycetota</taxon>
        <taxon>Actinomycetes</taxon>
        <taxon>Micromonosporales</taxon>
        <taxon>Micromonosporaceae</taxon>
        <taxon>Pilimelia</taxon>
    </lineage>
</organism>
<protein>
    <recommendedName>
        <fullName evidence="3">Protein arginine N-methyltransferase 1</fullName>
    </recommendedName>
</protein>
<dbReference type="GO" id="GO:0016274">
    <property type="term" value="F:protein-arginine N-methyltransferase activity"/>
    <property type="evidence" value="ECO:0007669"/>
    <property type="project" value="InterPro"/>
</dbReference>
<dbReference type="InterPro" id="IPR029063">
    <property type="entry name" value="SAM-dependent_MTases_sf"/>
</dbReference>
<dbReference type="GO" id="GO:0042054">
    <property type="term" value="F:histone methyltransferase activity"/>
    <property type="evidence" value="ECO:0007669"/>
    <property type="project" value="TreeGrafter"/>
</dbReference>
<dbReference type="PANTHER" id="PTHR11006:SF53">
    <property type="entry name" value="PROTEIN ARGININE N-METHYLTRANSFERASE 3"/>
    <property type="match status" value="1"/>
</dbReference>
<gene>
    <name evidence="1" type="ORF">GCM10010124_40180</name>
</gene>
<comment type="caution">
    <text evidence="1">The sequence shown here is derived from an EMBL/GenBank/DDBJ whole genome shotgun (WGS) entry which is preliminary data.</text>
</comment>
<dbReference type="AlphaFoldDB" id="A0A8J3BVT3"/>
<reference evidence="1" key="2">
    <citation type="submission" date="2020-09" db="EMBL/GenBank/DDBJ databases">
        <authorList>
            <person name="Sun Q."/>
            <person name="Ohkuma M."/>
        </authorList>
    </citation>
    <scope>NUCLEOTIDE SEQUENCE</scope>
    <source>
        <strain evidence="1">JCM 3091</strain>
    </source>
</reference>
<accession>A0A8J3BVT3</accession>
<dbReference type="SUPFAM" id="SSF53335">
    <property type="entry name" value="S-adenosyl-L-methionine-dependent methyltransferases"/>
    <property type="match status" value="1"/>
</dbReference>
<reference evidence="1" key="1">
    <citation type="journal article" date="2014" name="Int. J. Syst. Evol. Microbiol.">
        <title>Complete genome sequence of Corynebacterium casei LMG S-19264T (=DSM 44701T), isolated from a smear-ripened cheese.</title>
        <authorList>
            <consortium name="US DOE Joint Genome Institute (JGI-PGF)"/>
            <person name="Walter F."/>
            <person name="Albersmeier A."/>
            <person name="Kalinowski J."/>
            <person name="Ruckert C."/>
        </authorList>
    </citation>
    <scope>NUCLEOTIDE SEQUENCE</scope>
    <source>
        <strain evidence="1">JCM 3091</strain>
    </source>
</reference>
<dbReference type="RefSeq" id="WP_189115934.1">
    <property type="nucleotide sequence ID" value="NZ_BMQC01000025.1"/>
</dbReference>
<dbReference type="EMBL" id="BMQC01000025">
    <property type="protein sequence ID" value="GGK43377.1"/>
    <property type="molecule type" value="Genomic_DNA"/>
</dbReference>
<dbReference type="Gene3D" id="3.40.50.150">
    <property type="entry name" value="Vaccinia Virus protein VP39"/>
    <property type="match status" value="1"/>
</dbReference>
<keyword evidence="2" id="KW-1185">Reference proteome</keyword>
<evidence type="ECO:0008006" key="3">
    <source>
        <dbReference type="Google" id="ProtNLM"/>
    </source>
</evidence>
<name>A0A8J3BVT3_9ACTN</name>
<dbReference type="InterPro" id="IPR025799">
    <property type="entry name" value="Arg_MeTrfase"/>
</dbReference>